<feature type="transmembrane region" description="Helical" evidence="7">
    <location>
        <begin position="50"/>
        <end position="70"/>
    </location>
</feature>
<dbReference type="GO" id="GO:0016020">
    <property type="term" value="C:membrane"/>
    <property type="evidence" value="ECO:0007669"/>
    <property type="project" value="UniProtKB-SubCell"/>
</dbReference>
<gene>
    <name evidence="9" type="ORF">ACD_3C00198G0011</name>
</gene>
<proteinExistence type="inferred from homology"/>
<dbReference type="NCBIfam" id="TIGR03025">
    <property type="entry name" value="EPS_sugtrans"/>
    <property type="match status" value="1"/>
</dbReference>
<reference evidence="9" key="1">
    <citation type="journal article" date="2012" name="Science">
        <title>Fermentation, hydrogen, and sulfur metabolism in multiple uncultivated bacterial phyla.</title>
        <authorList>
            <person name="Wrighton K.C."/>
            <person name="Thomas B.C."/>
            <person name="Sharon I."/>
            <person name="Miller C.S."/>
            <person name="Castelle C.J."/>
            <person name="VerBerkmoes N.C."/>
            <person name="Wilkins M.J."/>
            <person name="Hettich R.L."/>
            <person name="Lipton M.S."/>
            <person name="Williams K.H."/>
            <person name="Long P.E."/>
            <person name="Banfield J.F."/>
        </authorList>
    </citation>
    <scope>NUCLEOTIDE SEQUENCE [LARGE SCALE GENOMIC DNA]</scope>
</reference>
<dbReference type="Pfam" id="PF02397">
    <property type="entry name" value="Bac_transf"/>
    <property type="match status" value="1"/>
</dbReference>
<evidence type="ECO:0000256" key="1">
    <source>
        <dbReference type="ARBA" id="ARBA00004141"/>
    </source>
</evidence>
<dbReference type="EMBL" id="AMFJ01000472">
    <property type="protein sequence ID" value="EKE27497.1"/>
    <property type="molecule type" value="Genomic_DNA"/>
</dbReference>
<keyword evidence="3 9" id="KW-0808">Transferase</keyword>
<evidence type="ECO:0000256" key="6">
    <source>
        <dbReference type="ARBA" id="ARBA00023136"/>
    </source>
</evidence>
<name>K2G025_9BACT</name>
<accession>K2G025</accession>
<feature type="domain" description="Bacterial sugar transferase" evidence="8">
    <location>
        <begin position="278"/>
        <end position="467"/>
    </location>
</feature>
<dbReference type="EC" id="2.7.8.6" evidence="9"/>
<keyword evidence="5 7" id="KW-1133">Transmembrane helix</keyword>
<evidence type="ECO:0000256" key="7">
    <source>
        <dbReference type="SAM" id="Phobius"/>
    </source>
</evidence>
<dbReference type="AlphaFoldDB" id="K2G025"/>
<evidence type="ECO:0000256" key="4">
    <source>
        <dbReference type="ARBA" id="ARBA00022692"/>
    </source>
</evidence>
<comment type="caution">
    <text evidence="9">The sequence shown here is derived from an EMBL/GenBank/DDBJ whole genome shotgun (WGS) entry which is preliminary data.</text>
</comment>
<dbReference type="GO" id="GO:0047360">
    <property type="term" value="F:undecaprenyl-phosphate galactose phosphotransferase activity"/>
    <property type="evidence" value="ECO:0007669"/>
    <property type="project" value="UniProtKB-EC"/>
</dbReference>
<feature type="transmembrane region" description="Helical" evidence="7">
    <location>
        <begin position="7"/>
        <end position="30"/>
    </location>
</feature>
<comment type="subcellular location">
    <subcellularLocation>
        <location evidence="1">Membrane</location>
        <topology evidence="1">Multi-pass membrane protein</topology>
    </subcellularLocation>
</comment>
<feature type="transmembrane region" description="Helical" evidence="7">
    <location>
        <begin position="115"/>
        <end position="136"/>
    </location>
</feature>
<dbReference type="PANTHER" id="PTHR30576:SF20">
    <property type="entry name" value="QUINOVOSAMINEPHOSPHOTRANSFERAE-RELATED"/>
    <property type="match status" value="1"/>
</dbReference>
<organism evidence="9">
    <name type="scientific">uncultured bacterium</name>
    <name type="common">gcode 4</name>
    <dbReference type="NCBI Taxonomy" id="1234023"/>
    <lineage>
        <taxon>Bacteria</taxon>
        <taxon>environmental samples</taxon>
    </lineage>
</organism>
<sequence length="472" mass="57850">MKRHELLFWIIKLPIEFFIVFFSFFIARNIREFTDLIPWVQIPSKIIPDLNFMIFALLWALLLVLVYAYLWLYNMKSSRVRQFASMIEGALFWFLLYIWCLYLSLWYLYHTELPRLTIFFALFISVFLIIIERFIIDWFQKFLLKNWKLEKTKIALLIDSQQEDIIESIRYAWIYDLVWYYNNKRIKDTDLEYLGNHVDFISWIQNRWLDEILYASSDFNNESIEKIFEYSRIYWISYKYIANSFDFTKNNTETSFINKIPVVEIKSIWLTPWGRVIKRFFDIISSWIWLLILSPVFMLVAFLEIKESGWFHIFYPSLRVGKNRKLFKMYKFRSMKLDAEKEKAELIKQNERHDGPLFKIENDPRITRLGAFLRKYDIDELPQLWNVFNWNMSLIWPRPHLPEEVALYKDYQKRVLTLKPWITGMAQSHWRHKNTFDDEVKLDIFYIENWNFLLDLKILFKTIKVVIRKEGR</sequence>
<keyword evidence="4 7" id="KW-0812">Transmembrane</keyword>
<evidence type="ECO:0000259" key="8">
    <source>
        <dbReference type="Pfam" id="PF02397"/>
    </source>
</evidence>
<feature type="transmembrane region" description="Helical" evidence="7">
    <location>
        <begin position="280"/>
        <end position="303"/>
    </location>
</feature>
<evidence type="ECO:0000313" key="9">
    <source>
        <dbReference type="EMBL" id="EKE27497.1"/>
    </source>
</evidence>
<dbReference type="InterPro" id="IPR003362">
    <property type="entry name" value="Bact_transf"/>
</dbReference>
<feature type="transmembrane region" description="Helical" evidence="7">
    <location>
        <begin position="90"/>
        <end position="109"/>
    </location>
</feature>
<protein>
    <submittedName>
        <fullName evidence="9">Undecaprenyl-phosphate galactose phosphotransferase</fullName>
        <ecNumber evidence="9">2.7.8.6</ecNumber>
    </submittedName>
</protein>
<evidence type="ECO:0000256" key="2">
    <source>
        <dbReference type="ARBA" id="ARBA00006464"/>
    </source>
</evidence>
<keyword evidence="6 7" id="KW-0472">Membrane</keyword>
<dbReference type="PANTHER" id="PTHR30576">
    <property type="entry name" value="COLANIC BIOSYNTHESIS UDP-GLUCOSE LIPID CARRIER TRANSFERASE"/>
    <property type="match status" value="1"/>
</dbReference>
<comment type="similarity">
    <text evidence="2">Belongs to the bacterial sugar transferase family.</text>
</comment>
<dbReference type="InterPro" id="IPR017475">
    <property type="entry name" value="EPS_sugar_tfrase"/>
</dbReference>
<evidence type="ECO:0000256" key="3">
    <source>
        <dbReference type="ARBA" id="ARBA00022679"/>
    </source>
</evidence>
<evidence type="ECO:0000256" key="5">
    <source>
        <dbReference type="ARBA" id="ARBA00022989"/>
    </source>
</evidence>